<dbReference type="PANTHER" id="PTHR48111:SF36">
    <property type="entry name" value="TRANSCRIPTIONAL REGULATORY PROTEIN CUTR"/>
    <property type="match status" value="1"/>
</dbReference>
<keyword evidence="5" id="KW-0804">Transcription</keyword>
<dbReference type="PROSITE" id="PS50110">
    <property type="entry name" value="RESPONSE_REGULATORY"/>
    <property type="match status" value="1"/>
</dbReference>
<evidence type="ECO:0000256" key="3">
    <source>
        <dbReference type="ARBA" id="ARBA00023015"/>
    </source>
</evidence>
<dbReference type="EMBL" id="BMMS01000052">
    <property type="protein sequence ID" value="GGP00112.1"/>
    <property type="molecule type" value="Genomic_DNA"/>
</dbReference>
<dbReference type="Proteomes" id="UP000641932">
    <property type="component" value="Unassembled WGS sequence"/>
</dbReference>
<reference evidence="10" key="2">
    <citation type="submission" date="2020-09" db="EMBL/GenBank/DDBJ databases">
        <authorList>
            <person name="Sun Q."/>
            <person name="Zhou Y."/>
        </authorList>
    </citation>
    <scope>NUCLEOTIDE SEQUENCE</scope>
    <source>
        <strain evidence="10">CGMCC 4.7201</strain>
    </source>
</reference>
<keyword evidence="1 6" id="KW-0597">Phosphoprotein</keyword>
<gene>
    <name evidence="10" type="ORF">GCM10012280_68110</name>
</gene>
<dbReference type="Gene3D" id="3.40.50.2300">
    <property type="match status" value="1"/>
</dbReference>
<evidence type="ECO:0000256" key="2">
    <source>
        <dbReference type="ARBA" id="ARBA00023012"/>
    </source>
</evidence>
<evidence type="ECO:0000256" key="4">
    <source>
        <dbReference type="ARBA" id="ARBA00023125"/>
    </source>
</evidence>
<dbReference type="GO" id="GO:0032993">
    <property type="term" value="C:protein-DNA complex"/>
    <property type="evidence" value="ECO:0007669"/>
    <property type="project" value="TreeGrafter"/>
</dbReference>
<dbReference type="GO" id="GO:0000156">
    <property type="term" value="F:phosphorelay response regulator activity"/>
    <property type="evidence" value="ECO:0007669"/>
    <property type="project" value="TreeGrafter"/>
</dbReference>
<reference evidence="10" key="1">
    <citation type="journal article" date="2014" name="Int. J. Syst. Evol. Microbiol.">
        <title>Complete genome sequence of Corynebacterium casei LMG S-19264T (=DSM 44701T), isolated from a smear-ripened cheese.</title>
        <authorList>
            <consortium name="US DOE Joint Genome Institute (JGI-PGF)"/>
            <person name="Walter F."/>
            <person name="Albersmeier A."/>
            <person name="Kalinowski J."/>
            <person name="Ruckert C."/>
        </authorList>
    </citation>
    <scope>NUCLEOTIDE SEQUENCE</scope>
    <source>
        <strain evidence="10">CGMCC 4.7201</strain>
    </source>
</reference>
<dbReference type="InterPro" id="IPR001789">
    <property type="entry name" value="Sig_transdc_resp-reg_receiver"/>
</dbReference>
<feature type="modified residue" description="4-aspartylphosphate" evidence="6">
    <location>
        <position position="51"/>
    </location>
</feature>
<dbReference type="Pfam" id="PF00072">
    <property type="entry name" value="Response_reg"/>
    <property type="match status" value="1"/>
</dbReference>
<dbReference type="GO" id="GO:0005829">
    <property type="term" value="C:cytosol"/>
    <property type="evidence" value="ECO:0007669"/>
    <property type="project" value="TreeGrafter"/>
</dbReference>
<dbReference type="FunFam" id="3.40.50.2300:FF:000002">
    <property type="entry name" value="DNA-binding response regulator PhoP"/>
    <property type="match status" value="1"/>
</dbReference>
<keyword evidence="2" id="KW-0902">Two-component regulatory system</keyword>
<dbReference type="GO" id="GO:0000976">
    <property type="term" value="F:transcription cis-regulatory region binding"/>
    <property type="evidence" value="ECO:0007669"/>
    <property type="project" value="TreeGrafter"/>
</dbReference>
<evidence type="ECO:0000256" key="6">
    <source>
        <dbReference type="PROSITE-ProRule" id="PRU00169"/>
    </source>
</evidence>
<evidence type="ECO:0000256" key="1">
    <source>
        <dbReference type="ARBA" id="ARBA00022553"/>
    </source>
</evidence>
<dbReference type="PANTHER" id="PTHR48111">
    <property type="entry name" value="REGULATOR OF RPOS"/>
    <property type="match status" value="1"/>
</dbReference>
<keyword evidence="3" id="KW-0805">Transcription regulation</keyword>
<keyword evidence="4 7" id="KW-0238">DNA-binding</keyword>
<evidence type="ECO:0000259" key="9">
    <source>
        <dbReference type="PROSITE" id="PS51755"/>
    </source>
</evidence>
<dbReference type="InterPro" id="IPR016032">
    <property type="entry name" value="Sig_transdc_resp-reg_C-effctor"/>
</dbReference>
<dbReference type="CDD" id="cd19935">
    <property type="entry name" value="REC_OmpR_CusR-like"/>
    <property type="match status" value="1"/>
</dbReference>
<dbReference type="SUPFAM" id="SSF52172">
    <property type="entry name" value="CheY-like"/>
    <property type="match status" value="1"/>
</dbReference>
<dbReference type="GO" id="GO:0006355">
    <property type="term" value="P:regulation of DNA-templated transcription"/>
    <property type="evidence" value="ECO:0007669"/>
    <property type="project" value="InterPro"/>
</dbReference>
<name>A0A918E2N4_9ACTN</name>
<evidence type="ECO:0000259" key="8">
    <source>
        <dbReference type="PROSITE" id="PS50110"/>
    </source>
</evidence>
<dbReference type="PROSITE" id="PS51755">
    <property type="entry name" value="OMPR_PHOB"/>
    <property type="match status" value="1"/>
</dbReference>
<evidence type="ECO:0000256" key="5">
    <source>
        <dbReference type="ARBA" id="ARBA00023163"/>
    </source>
</evidence>
<dbReference type="InterPro" id="IPR001867">
    <property type="entry name" value="OmpR/PhoB-type_DNA-bd"/>
</dbReference>
<organism evidence="10 11">
    <name type="scientific">Wenjunlia tyrosinilytica</name>
    <dbReference type="NCBI Taxonomy" id="1544741"/>
    <lineage>
        <taxon>Bacteria</taxon>
        <taxon>Bacillati</taxon>
        <taxon>Actinomycetota</taxon>
        <taxon>Actinomycetes</taxon>
        <taxon>Kitasatosporales</taxon>
        <taxon>Streptomycetaceae</taxon>
        <taxon>Wenjunlia</taxon>
    </lineage>
</organism>
<protein>
    <submittedName>
        <fullName evidence="10">DNA-binding response regulator</fullName>
    </submittedName>
</protein>
<accession>A0A918E2N4</accession>
<dbReference type="SMART" id="SM00448">
    <property type="entry name" value="REC"/>
    <property type="match status" value="1"/>
</dbReference>
<dbReference type="InterPro" id="IPR039420">
    <property type="entry name" value="WalR-like"/>
</dbReference>
<evidence type="ECO:0000313" key="10">
    <source>
        <dbReference type="EMBL" id="GGP00112.1"/>
    </source>
</evidence>
<dbReference type="Gene3D" id="1.10.10.10">
    <property type="entry name" value="Winged helix-like DNA-binding domain superfamily/Winged helix DNA-binding domain"/>
    <property type="match status" value="1"/>
</dbReference>
<dbReference type="InterPro" id="IPR011006">
    <property type="entry name" value="CheY-like_superfamily"/>
</dbReference>
<dbReference type="SUPFAM" id="SSF46894">
    <property type="entry name" value="C-terminal effector domain of the bipartite response regulators"/>
    <property type="match status" value="1"/>
</dbReference>
<sequence>MRMLMVEDDARLAGLLRQGLADEGFEVDWVADGRQGLRRALSGTYDVIVLDVMLPGLNGYAVCARLRAAGNSTPVLMLTAKDGEYDVAEGLETGADDYLSKPFSFVVLIARLKALIRRSGRRATAALQVGDLRIEPVSLRCWRGPDEVVLTAKEFAVLACLAERADEVITKTDIAERVWDECYEGDLNIVEVYVSALRRKIDAPFGRRSIRTIRGAGYRLSTES</sequence>
<dbReference type="AlphaFoldDB" id="A0A918E2N4"/>
<evidence type="ECO:0000313" key="11">
    <source>
        <dbReference type="Proteomes" id="UP000641932"/>
    </source>
</evidence>
<dbReference type="InterPro" id="IPR036388">
    <property type="entry name" value="WH-like_DNA-bd_sf"/>
</dbReference>
<feature type="domain" description="Response regulatory" evidence="8">
    <location>
        <begin position="2"/>
        <end position="116"/>
    </location>
</feature>
<feature type="DNA-binding region" description="OmpR/PhoB-type" evidence="7">
    <location>
        <begin position="124"/>
        <end position="222"/>
    </location>
</feature>
<dbReference type="Pfam" id="PF00486">
    <property type="entry name" value="Trans_reg_C"/>
    <property type="match status" value="1"/>
</dbReference>
<evidence type="ECO:0000256" key="7">
    <source>
        <dbReference type="PROSITE-ProRule" id="PRU01091"/>
    </source>
</evidence>
<proteinExistence type="predicted"/>
<comment type="caution">
    <text evidence="10">The sequence shown here is derived from an EMBL/GenBank/DDBJ whole genome shotgun (WGS) entry which is preliminary data.</text>
</comment>
<dbReference type="SMART" id="SM00862">
    <property type="entry name" value="Trans_reg_C"/>
    <property type="match status" value="1"/>
</dbReference>
<dbReference type="CDD" id="cd00383">
    <property type="entry name" value="trans_reg_C"/>
    <property type="match status" value="1"/>
</dbReference>
<keyword evidence="11" id="KW-1185">Reference proteome</keyword>
<dbReference type="RefSeq" id="WP_189135673.1">
    <property type="nucleotide sequence ID" value="NZ_BMMS01000052.1"/>
</dbReference>
<dbReference type="Gene3D" id="6.10.250.690">
    <property type="match status" value="1"/>
</dbReference>
<feature type="domain" description="OmpR/PhoB-type" evidence="9">
    <location>
        <begin position="124"/>
        <end position="222"/>
    </location>
</feature>